<dbReference type="InterPro" id="IPR051604">
    <property type="entry name" value="Ergot_Alk_Oxidoreductase"/>
</dbReference>
<comment type="caution">
    <text evidence="2">The sequence shown here is derived from an EMBL/GenBank/DDBJ whole genome shotgun (WGS) entry which is preliminary data.</text>
</comment>
<dbReference type="InterPro" id="IPR016040">
    <property type="entry name" value="NAD(P)-bd_dom"/>
</dbReference>
<sequence>MIVISAPTGQIRREILDIVLGKAAGIRVIVRDPERLPPRVRERVEVVQGSHADADADVVTKAFAGADSVFWLVPPNPRAESLQEHVLDFVRPLCDAINRQGIERVVAVSTLGRGITRNAGQVSATYAMDDLIESTGVHYRSLCPASIMENLLWQADAIKNQGVFFSPTSRDRKFLTTAARDIAATAATLLLDGSWTGQESVPIVGPDVLSFEEMTEIVAEVLRRPVRFQQISGEGFKAALLRSGMSEAWAQGMVDIQMATDRGSYLSGLTAPAPTAPTSFRTWCEEVLRPAVR</sequence>
<dbReference type="RefSeq" id="WP_142098567.1">
    <property type="nucleotide sequence ID" value="NZ_VFPH01000001.1"/>
</dbReference>
<dbReference type="Pfam" id="PF13460">
    <property type="entry name" value="NAD_binding_10"/>
    <property type="match status" value="1"/>
</dbReference>
<dbReference type="OrthoDB" id="4632815at2"/>
<feature type="domain" description="NAD(P)-binding" evidence="1">
    <location>
        <begin position="8"/>
        <end position="150"/>
    </location>
</feature>
<organism evidence="2 3">
    <name type="scientific">Pseudonocardia cypriaca</name>
    <dbReference type="NCBI Taxonomy" id="882449"/>
    <lineage>
        <taxon>Bacteria</taxon>
        <taxon>Bacillati</taxon>
        <taxon>Actinomycetota</taxon>
        <taxon>Actinomycetes</taxon>
        <taxon>Pseudonocardiales</taxon>
        <taxon>Pseudonocardiaceae</taxon>
        <taxon>Pseudonocardia</taxon>
    </lineage>
</organism>
<dbReference type="SUPFAM" id="SSF51735">
    <property type="entry name" value="NAD(P)-binding Rossmann-fold domains"/>
    <property type="match status" value="1"/>
</dbReference>
<accession>A0A543GDD9</accession>
<dbReference type="EMBL" id="VFPH01000001">
    <property type="protein sequence ID" value="TQM44084.1"/>
    <property type="molecule type" value="Genomic_DNA"/>
</dbReference>
<evidence type="ECO:0000313" key="3">
    <source>
        <dbReference type="Proteomes" id="UP000319818"/>
    </source>
</evidence>
<reference evidence="2 3" key="1">
    <citation type="submission" date="2019-06" db="EMBL/GenBank/DDBJ databases">
        <title>Sequencing the genomes of 1000 actinobacteria strains.</title>
        <authorList>
            <person name="Klenk H.-P."/>
        </authorList>
    </citation>
    <scope>NUCLEOTIDE SEQUENCE [LARGE SCALE GENOMIC DNA]</scope>
    <source>
        <strain evidence="2 3">DSM 45511</strain>
    </source>
</reference>
<name>A0A543GDD9_9PSEU</name>
<dbReference type="PANTHER" id="PTHR43162:SF1">
    <property type="entry name" value="PRESTALK A DIFFERENTIATION PROTEIN A"/>
    <property type="match status" value="1"/>
</dbReference>
<evidence type="ECO:0000259" key="1">
    <source>
        <dbReference type="Pfam" id="PF13460"/>
    </source>
</evidence>
<dbReference type="Gene3D" id="3.90.25.10">
    <property type="entry name" value="UDP-galactose 4-epimerase, domain 1"/>
    <property type="match status" value="1"/>
</dbReference>
<dbReference type="Proteomes" id="UP000319818">
    <property type="component" value="Unassembled WGS sequence"/>
</dbReference>
<evidence type="ECO:0000313" key="2">
    <source>
        <dbReference type="EMBL" id="TQM44084.1"/>
    </source>
</evidence>
<dbReference type="InterPro" id="IPR036291">
    <property type="entry name" value="NAD(P)-bd_dom_sf"/>
</dbReference>
<dbReference type="Gene3D" id="3.40.50.720">
    <property type="entry name" value="NAD(P)-binding Rossmann-like Domain"/>
    <property type="match status" value="1"/>
</dbReference>
<protein>
    <submittedName>
        <fullName evidence="2">Uncharacterized protein YbjT (DUF2867 family)</fullName>
    </submittedName>
</protein>
<dbReference type="PANTHER" id="PTHR43162">
    <property type="match status" value="1"/>
</dbReference>
<gene>
    <name evidence="2" type="ORF">FB388_1445</name>
</gene>
<keyword evidence="3" id="KW-1185">Reference proteome</keyword>
<proteinExistence type="predicted"/>
<dbReference type="AlphaFoldDB" id="A0A543GDD9"/>